<proteinExistence type="predicted"/>
<evidence type="ECO:0000256" key="1">
    <source>
        <dbReference type="SAM" id="MobiDB-lite"/>
    </source>
</evidence>
<feature type="domain" description="C2H2-type" evidence="2">
    <location>
        <begin position="23"/>
        <end position="41"/>
    </location>
</feature>
<dbReference type="InterPro" id="IPR036236">
    <property type="entry name" value="Znf_C2H2_sf"/>
</dbReference>
<feature type="region of interest" description="Disordered" evidence="1">
    <location>
        <begin position="63"/>
        <end position="84"/>
    </location>
</feature>
<organism evidence="3">
    <name type="scientific">marine sediment metagenome</name>
    <dbReference type="NCBI Taxonomy" id="412755"/>
    <lineage>
        <taxon>unclassified sequences</taxon>
        <taxon>metagenomes</taxon>
        <taxon>ecological metagenomes</taxon>
    </lineage>
</organism>
<name>X1CLQ5_9ZZZZ</name>
<feature type="compositionally biased region" description="Low complexity" evidence="1">
    <location>
        <begin position="67"/>
        <end position="78"/>
    </location>
</feature>
<accession>X1CLQ5</accession>
<dbReference type="Gene3D" id="3.30.160.60">
    <property type="entry name" value="Classic Zinc Finger"/>
    <property type="match status" value="1"/>
</dbReference>
<sequence>MKGRKKFPIVVKTPKGLLGEPYYSCAVCGKTFRDEGSLKDHFNAQRKNDLQHKMFLNNKLTFRNRNKTMNNSNDNSNKFQHKPK</sequence>
<dbReference type="PROSITE" id="PS50157">
    <property type="entry name" value="ZINC_FINGER_C2H2_2"/>
    <property type="match status" value="1"/>
</dbReference>
<comment type="caution">
    <text evidence="3">The sequence shown here is derived from an EMBL/GenBank/DDBJ whole genome shotgun (WGS) entry which is preliminary data.</text>
</comment>
<dbReference type="Pfam" id="PF12874">
    <property type="entry name" value="zf-met"/>
    <property type="match status" value="1"/>
</dbReference>
<evidence type="ECO:0000313" key="3">
    <source>
        <dbReference type="EMBL" id="GAH09341.1"/>
    </source>
</evidence>
<reference evidence="3" key="1">
    <citation type="journal article" date="2014" name="Front. Microbiol.">
        <title>High frequency of phylogenetically diverse reductive dehalogenase-homologous genes in deep subseafloor sedimentary metagenomes.</title>
        <authorList>
            <person name="Kawai M."/>
            <person name="Futagami T."/>
            <person name="Toyoda A."/>
            <person name="Takaki Y."/>
            <person name="Nishi S."/>
            <person name="Hori S."/>
            <person name="Arai W."/>
            <person name="Tsubouchi T."/>
            <person name="Morono Y."/>
            <person name="Uchiyama I."/>
            <person name="Ito T."/>
            <person name="Fujiyama A."/>
            <person name="Inagaki F."/>
            <person name="Takami H."/>
        </authorList>
    </citation>
    <scope>NUCLEOTIDE SEQUENCE</scope>
    <source>
        <strain evidence="3">Expedition CK06-06</strain>
    </source>
</reference>
<evidence type="ECO:0000259" key="2">
    <source>
        <dbReference type="PROSITE" id="PS50157"/>
    </source>
</evidence>
<gene>
    <name evidence="3" type="ORF">S01H4_59552</name>
</gene>
<dbReference type="AlphaFoldDB" id="X1CLQ5"/>
<dbReference type="InterPro" id="IPR013087">
    <property type="entry name" value="Znf_C2H2_type"/>
</dbReference>
<dbReference type="SUPFAM" id="SSF57667">
    <property type="entry name" value="beta-beta-alpha zinc fingers"/>
    <property type="match status" value="1"/>
</dbReference>
<dbReference type="EMBL" id="BART01034944">
    <property type="protein sequence ID" value="GAH09341.1"/>
    <property type="molecule type" value="Genomic_DNA"/>
</dbReference>
<protein>
    <recommendedName>
        <fullName evidence="2">C2H2-type domain-containing protein</fullName>
    </recommendedName>
</protein>
<feature type="non-terminal residue" evidence="3">
    <location>
        <position position="84"/>
    </location>
</feature>